<dbReference type="PANTHER" id="PTHR38479:SF2">
    <property type="entry name" value="WINGED HELIX DNA-BINDING DOMAIN-CONTAINING PROTEIN"/>
    <property type="match status" value="1"/>
</dbReference>
<dbReference type="InterPro" id="IPR009351">
    <property type="entry name" value="AlkZ-like"/>
</dbReference>
<sequence length="384" mass="42271">MPADIGLSDTQDSFVTSKNQCTLMAKMPIAHLRLQQQHISHPINTAVAAATHLVAVQAQDYAAAKWALGLRAPGVTDAGIEAAYNAGSIVRTWAFRNTLHTLAADDVHWVLDLVGQRMISKHATYYRQHGIEESTLRKSQPILHRVLEGGQHLTREALADALTARRIKLGPQHINFILLRAAMDKLVCYGPRQGKALTFTLLQDWVKPPKATLGFDEALAQLAQRYCQSRGPVTSADFAWWAGLTGTDAKKGMEMATGLETFTSNGQTYYMPAGLKLQHDGKGIYLLAAFDEYLVGYADRSAALDDPTFKKVVYTANGIFFPTIVINGRVEGIWKRTFKNNEVYVTLHPFSPLSKTRLAAITTVARRYAAFMGCKLVLSNPGPT</sequence>
<accession>A0A2T7BL33</accession>
<name>A0A2T7BL33_9BACT</name>
<dbReference type="Proteomes" id="UP000244450">
    <property type="component" value="Unassembled WGS sequence"/>
</dbReference>
<organism evidence="1 2">
    <name type="scientific">Chitinophaga parva</name>
    <dbReference type="NCBI Taxonomy" id="2169414"/>
    <lineage>
        <taxon>Bacteria</taxon>
        <taxon>Pseudomonadati</taxon>
        <taxon>Bacteroidota</taxon>
        <taxon>Chitinophagia</taxon>
        <taxon>Chitinophagales</taxon>
        <taxon>Chitinophagaceae</taxon>
        <taxon>Chitinophaga</taxon>
    </lineage>
</organism>
<keyword evidence="2" id="KW-1185">Reference proteome</keyword>
<dbReference type="PANTHER" id="PTHR38479">
    <property type="entry name" value="LMO0824 PROTEIN"/>
    <property type="match status" value="1"/>
</dbReference>
<dbReference type="OrthoDB" id="2210247at2"/>
<protein>
    <submittedName>
        <fullName evidence="1">Winged helix DNA-binding domain-containing protein</fullName>
    </submittedName>
</protein>
<dbReference type="GO" id="GO:0003677">
    <property type="term" value="F:DNA binding"/>
    <property type="evidence" value="ECO:0007669"/>
    <property type="project" value="UniProtKB-KW"/>
</dbReference>
<keyword evidence="1" id="KW-0238">DNA-binding</keyword>
<dbReference type="AlphaFoldDB" id="A0A2T7BL33"/>
<dbReference type="Pfam" id="PF06224">
    <property type="entry name" value="AlkZ-like"/>
    <property type="match status" value="1"/>
</dbReference>
<dbReference type="EMBL" id="QCYK01000001">
    <property type="protein sequence ID" value="PUZ28393.1"/>
    <property type="molecule type" value="Genomic_DNA"/>
</dbReference>
<evidence type="ECO:0000313" key="2">
    <source>
        <dbReference type="Proteomes" id="UP000244450"/>
    </source>
</evidence>
<comment type="caution">
    <text evidence="1">The sequence shown here is derived from an EMBL/GenBank/DDBJ whole genome shotgun (WGS) entry which is preliminary data.</text>
</comment>
<reference evidence="1 2" key="1">
    <citation type="submission" date="2018-04" db="EMBL/GenBank/DDBJ databases">
        <title>Chitinophaga fuyangensis sp. nov., isolated from soil in a chemical factory.</title>
        <authorList>
            <person name="Chen K."/>
        </authorList>
    </citation>
    <scope>NUCLEOTIDE SEQUENCE [LARGE SCALE GENOMIC DNA]</scope>
    <source>
        <strain evidence="1 2">LY-1</strain>
    </source>
</reference>
<gene>
    <name evidence="1" type="ORF">DCC81_02605</name>
</gene>
<proteinExistence type="predicted"/>
<evidence type="ECO:0000313" key="1">
    <source>
        <dbReference type="EMBL" id="PUZ28393.1"/>
    </source>
</evidence>